<accession>A0A6I4V4G3</accession>
<dbReference type="GO" id="GO:0006508">
    <property type="term" value="P:proteolysis"/>
    <property type="evidence" value="ECO:0007669"/>
    <property type="project" value="InterPro"/>
</dbReference>
<gene>
    <name evidence="4" type="ORF">GRI43_07400</name>
</gene>
<dbReference type="AlphaFoldDB" id="A0A6I4V4G3"/>
<evidence type="ECO:0000313" key="4">
    <source>
        <dbReference type="EMBL" id="MXP47214.1"/>
    </source>
</evidence>
<dbReference type="Proteomes" id="UP000471435">
    <property type="component" value="Unassembled WGS sequence"/>
</dbReference>
<dbReference type="Gene3D" id="3.40.50.1820">
    <property type="entry name" value="alpha/beta hydrolase"/>
    <property type="match status" value="1"/>
</dbReference>
<dbReference type="SUPFAM" id="SSF53474">
    <property type="entry name" value="alpha/beta-Hydrolases"/>
    <property type="match status" value="1"/>
</dbReference>
<comment type="caution">
    <text evidence="4">The sequence shown here is derived from an EMBL/GenBank/DDBJ whole genome shotgun (WGS) entry which is preliminary data.</text>
</comment>
<dbReference type="GO" id="GO:0004252">
    <property type="term" value="F:serine-type endopeptidase activity"/>
    <property type="evidence" value="ECO:0007669"/>
    <property type="project" value="InterPro"/>
</dbReference>
<sequence>MNTPAQAAPLIPREDLFGNPTRASGQLSPDGQWLSWLAPKDGVLNVWIAPASDPAAAKVMTSAADRPIRQYFWAPDSRSLLYIQDKGGDENFLLYGIDVASGKERTLTPFEETRVQVFGTSETIRDKMLVGLNNRDARFHDPYLLDLNTGELTLVLENNGYAGFLADDNLDLRMAVRPNASGGMDFFPVTNGEIAAEPSESSGLADSLTTQPAGFTTDGKTMYWIDSRGRNTAALIAQDMATGEKTVIAENEKADIGGAMQDPKTGEIEAYSFTYLTTEWTAIDQDVKSSLDWLGERLEGEFGVQSRTEDDTKWIVWNDPLTAPSKTFIYDRPAKTLTEFYTTRPELVGAPLQTMHTLELKSRDGLTLPSYLTLPPGSDSDGDGVPDAAVPMILLVHGGPWARDGFGYNSYHQWLANRGYAVMSVNFRGSTGFGKDFISAGDLEWGKKMHDDLIDAVDWAIDNGVTRADQVAIMGGSYGGYATLAGLTFTPDKFACGVDIVGPSNLETLLETIPPYWEPLIAQFHERMGNPNTPEGLAMLKERSPLYSADKIVKPLLIGQGANDPRVKQAESDQIVGAMKEHGIPVTYVLYPDEGHGFAKPNNNIAFNAVTENFLATCLGGRAEPIGDTVSGSTAEIIEGAEHVKGLEEALGG</sequence>
<dbReference type="PANTHER" id="PTHR42776:SF27">
    <property type="entry name" value="DIPEPTIDYL PEPTIDASE FAMILY MEMBER 6"/>
    <property type="match status" value="1"/>
</dbReference>
<feature type="region of interest" description="Disordered" evidence="2">
    <location>
        <begin position="1"/>
        <end position="25"/>
    </location>
</feature>
<dbReference type="Gene3D" id="2.120.10.30">
    <property type="entry name" value="TolB, C-terminal domain"/>
    <property type="match status" value="1"/>
</dbReference>
<dbReference type="Pfam" id="PF00326">
    <property type="entry name" value="Peptidase_S9"/>
    <property type="match status" value="1"/>
</dbReference>
<organism evidence="4 5">
    <name type="scientific">Pontixanthobacter luteolus</name>
    <dbReference type="NCBI Taxonomy" id="295089"/>
    <lineage>
        <taxon>Bacteria</taxon>
        <taxon>Pseudomonadati</taxon>
        <taxon>Pseudomonadota</taxon>
        <taxon>Alphaproteobacteria</taxon>
        <taxon>Sphingomonadales</taxon>
        <taxon>Erythrobacteraceae</taxon>
        <taxon>Pontixanthobacter</taxon>
    </lineage>
</organism>
<dbReference type="InterPro" id="IPR029058">
    <property type="entry name" value="AB_hydrolase_fold"/>
</dbReference>
<dbReference type="InterPro" id="IPR011042">
    <property type="entry name" value="6-blade_b-propeller_TolB-like"/>
</dbReference>
<keyword evidence="1 4" id="KW-0378">Hydrolase</keyword>
<dbReference type="InterPro" id="IPR001375">
    <property type="entry name" value="Peptidase_S9_cat"/>
</dbReference>
<evidence type="ECO:0000256" key="1">
    <source>
        <dbReference type="ARBA" id="ARBA00022801"/>
    </source>
</evidence>
<name>A0A6I4V4G3_9SPHN</name>
<dbReference type="InterPro" id="IPR002470">
    <property type="entry name" value="Peptidase_S9A"/>
</dbReference>
<proteinExistence type="predicted"/>
<dbReference type="OrthoDB" id="1094230at2"/>
<evidence type="ECO:0000256" key="2">
    <source>
        <dbReference type="SAM" id="MobiDB-lite"/>
    </source>
</evidence>
<feature type="domain" description="Peptidase S9 prolyl oligopeptidase catalytic" evidence="3">
    <location>
        <begin position="410"/>
        <end position="621"/>
    </location>
</feature>
<keyword evidence="5" id="KW-1185">Reference proteome</keyword>
<dbReference type="SUPFAM" id="SSF82171">
    <property type="entry name" value="DPP6 N-terminal domain-like"/>
    <property type="match status" value="1"/>
</dbReference>
<dbReference type="PANTHER" id="PTHR42776">
    <property type="entry name" value="SERINE PEPTIDASE S9 FAMILY MEMBER"/>
    <property type="match status" value="1"/>
</dbReference>
<evidence type="ECO:0000313" key="5">
    <source>
        <dbReference type="Proteomes" id="UP000471435"/>
    </source>
</evidence>
<dbReference type="EMBL" id="WTYP01000001">
    <property type="protein sequence ID" value="MXP47214.1"/>
    <property type="molecule type" value="Genomic_DNA"/>
</dbReference>
<reference evidence="4 5" key="1">
    <citation type="submission" date="2019-12" db="EMBL/GenBank/DDBJ databases">
        <title>Genomic-based taxomic classification of the family Erythrobacteraceae.</title>
        <authorList>
            <person name="Xu L."/>
        </authorList>
    </citation>
    <scope>NUCLEOTIDE SEQUENCE [LARGE SCALE GENOMIC DNA]</scope>
    <source>
        <strain evidence="4 5">SW-109</strain>
    </source>
</reference>
<protein>
    <submittedName>
        <fullName evidence="4">Alpha/beta fold hydrolase</fullName>
    </submittedName>
</protein>
<dbReference type="PRINTS" id="PR00862">
    <property type="entry name" value="PROLIGOPTASE"/>
</dbReference>
<evidence type="ECO:0000259" key="3">
    <source>
        <dbReference type="Pfam" id="PF00326"/>
    </source>
</evidence>